<dbReference type="EMBL" id="FNUJ01000003">
    <property type="protein sequence ID" value="SEF27738.1"/>
    <property type="molecule type" value="Genomic_DNA"/>
</dbReference>
<name>A0A1H5QQU8_9PSEU</name>
<feature type="region of interest" description="Disordered" evidence="1">
    <location>
        <begin position="54"/>
        <end position="73"/>
    </location>
</feature>
<dbReference type="STRING" id="218821.SAMN05421837_1031015"/>
<dbReference type="RefSeq" id="WP_086671899.1">
    <property type="nucleotide sequence ID" value="NZ_FNUJ01000003.1"/>
</dbReference>
<evidence type="ECO:0000256" key="1">
    <source>
        <dbReference type="SAM" id="MobiDB-lite"/>
    </source>
</evidence>
<dbReference type="NCBIfam" id="NF033532">
    <property type="entry name" value="lone7para_assoc"/>
    <property type="match status" value="1"/>
</dbReference>
<dbReference type="InterPro" id="IPR047659">
    <property type="entry name" value="T7SS_assoc"/>
</dbReference>
<dbReference type="OrthoDB" id="3373807at2"/>
<reference evidence="3" key="1">
    <citation type="submission" date="2016-10" db="EMBL/GenBank/DDBJ databases">
        <authorList>
            <person name="Varghese N."/>
            <person name="Submissions S."/>
        </authorList>
    </citation>
    <scope>NUCLEOTIDE SEQUENCE [LARGE SCALE GENOMIC DNA]</scope>
    <source>
        <strain evidence="3">DSM 44654</strain>
    </source>
</reference>
<dbReference type="Proteomes" id="UP000198878">
    <property type="component" value="Unassembled WGS sequence"/>
</dbReference>
<protein>
    <recommendedName>
        <fullName evidence="4">SseB protein N-terminal domain-containing protein</fullName>
    </recommendedName>
</protein>
<gene>
    <name evidence="2" type="ORF">SAMN05421837_1031015</name>
</gene>
<proteinExistence type="predicted"/>
<evidence type="ECO:0000313" key="2">
    <source>
        <dbReference type="EMBL" id="SEF27738.1"/>
    </source>
</evidence>
<evidence type="ECO:0000313" key="3">
    <source>
        <dbReference type="Proteomes" id="UP000198878"/>
    </source>
</evidence>
<evidence type="ECO:0008006" key="4">
    <source>
        <dbReference type="Google" id="ProtNLM"/>
    </source>
</evidence>
<keyword evidence="3" id="KW-1185">Reference proteome</keyword>
<dbReference type="AlphaFoldDB" id="A0A1H5QQU8"/>
<sequence length="186" mass="19781">MTAPSVPPEPAEPEPSAEGHVLLLLDSAWNNTEDAQEAPIEVVLGALVMTGNSEPERFVPNPDYRPSSPDSPLDPLDGVLRLLRRGEGEPEHLADALRYSTLRIAVDEQGVVLVEPAPDGVFVVLVASSPGHESHAKAAGWREVTLADLAAALPATGVDVLVNPASPVSMRFYADAIRDFARPRGQ</sequence>
<accession>A0A1H5QQU8</accession>
<organism evidence="2 3">
    <name type="scientific">Amycolatopsis pretoriensis</name>
    <dbReference type="NCBI Taxonomy" id="218821"/>
    <lineage>
        <taxon>Bacteria</taxon>
        <taxon>Bacillati</taxon>
        <taxon>Actinomycetota</taxon>
        <taxon>Actinomycetes</taxon>
        <taxon>Pseudonocardiales</taxon>
        <taxon>Pseudonocardiaceae</taxon>
        <taxon>Amycolatopsis</taxon>
    </lineage>
</organism>